<comment type="caution">
    <text evidence="4">The sequence shown here is derived from an EMBL/GenBank/DDBJ whole genome shotgun (WGS) entry which is preliminary data.</text>
</comment>
<protein>
    <submittedName>
        <fullName evidence="4">Peptidoglycan DD-metalloendopeptidase family protein</fullName>
    </submittedName>
</protein>
<proteinExistence type="predicted"/>
<dbReference type="CDD" id="cd12797">
    <property type="entry name" value="M23_peptidase"/>
    <property type="match status" value="1"/>
</dbReference>
<keyword evidence="2" id="KW-0472">Membrane</keyword>
<keyword evidence="5" id="KW-1185">Reference proteome</keyword>
<sequence length="239" mass="24846">MKKPFLKRMGDFLEGKGFYIVLFLCVAAIGISGYYLFTSLSPEEADATVNAPVHITVTPTPTAPSQPPATPTPVQTPKPVQTTNPAVSDTPAPAAAGTTTQTVPTVFAWPVQGEVLSDFSVETLAYDQTMEDWRVHAALDLAAAAGTEVRATAAGTVTDLVEDALMGTTVVIDHGAGLTSTYANLAAVPTVEVGDSVLAGDVIGAVGQTAIAESALPDHLHFVMQQDGEPVNPLDYLPD</sequence>
<dbReference type="InterPro" id="IPR016047">
    <property type="entry name" value="M23ase_b-sheet_dom"/>
</dbReference>
<accession>A0ABV1EMC3</accession>
<dbReference type="PANTHER" id="PTHR21666">
    <property type="entry name" value="PEPTIDASE-RELATED"/>
    <property type="match status" value="1"/>
</dbReference>
<feature type="domain" description="M23ase beta-sheet core" evidence="3">
    <location>
        <begin position="135"/>
        <end position="233"/>
    </location>
</feature>
<dbReference type="RefSeq" id="WP_349139351.1">
    <property type="nucleotide sequence ID" value="NZ_JBBMFT010000002.1"/>
</dbReference>
<evidence type="ECO:0000256" key="2">
    <source>
        <dbReference type="SAM" id="Phobius"/>
    </source>
</evidence>
<feature type="region of interest" description="Disordered" evidence="1">
    <location>
        <begin position="56"/>
        <end position="99"/>
    </location>
</feature>
<name>A0ABV1EMC3_9FIRM</name>
<evidence type="ECO:0000259" key="3">
    <source>
        <dbReference type="Pfam" id="PF01551"/>
    </source>
</evidence>
<dbReference type="InterPro" id="IPR050570">
    <property type="entry name" value="Cell_wall_metabolism_enzyme"/>
</dbReference>
<evidence type="ECO:0000256" key="1">
    <source>
        <dbReference type="SAM" id="MobiDB-lite"/>
    </source>
</evidence>
<gene>
    <name evidence="4" type="ORF">WMO45_04380</name>
</gene>
<evidence type="ECO:0000313" key="5">
    <source>
        <dbReference type="Proteomes" id="UP001440599"/>
    </source>
</evidence>
<dbReference type="Proteomes" id="UP001440599">
    <property type="component" value="Unassembled WGS sequence"/>
</dbReference>
<keyword evidence="2" id="KW-1133">Transmembrane helix</keyword>
<reference evidence="4 5" key="1">
    <citation type="submission" date="2024-03" db="EMBL/GenBank/DDBJ databases">
        <title>Human intestinal bacterial collection.</title>
        <authorList>
            <person name="Pauvert C."/>
            <person name="Hitch T.C.A."/>
            <person name="Clavel T."/>
        </authorList>
    </citation>
    <scope>NUCLEOTIDE SEQUENCE [LARGE SCALE GENOMIC DNA]</scope>
    <source>
        <strain evidence="4 5">CLA-AP-H34</strain>
    </source>
</reference>
<dbReference type="Pfam" id="PF01551">
    <property type="entry name" value="Peptidase_M23"/>
    <property type="match status" value="1"/>
</dbReference>
<dbReference type="SUPFAM" id="SSF51261">
    <property type="entry name" value="Duplicated hybrid motif"/>
    <property type="match status" value="1"/>
</dbReference>
<feature type="compositionally biased region" description="Low complexity" evidence="1">
    <location>
        <begin position="90"/>
        <end position="99"/>
    </location>
</feature>
<dbReference type="Gene3D" id="2.70.70.10">
    <property type="entry name" value="Glucose Permease (Domain IIA)"/>
    <property type="match status" value="1"/>
</dbReference>
<organism evidence="4 5">
    <name type="scientific">Flavonifractor hominis</name>
    <dbReference type="NCBI Taxonomy" id="3133178"/>
    <lineage>
        <taxon>Bacteria</taxon>
        <taxon>Bacillati</taxon>
        <taxon>Bacillota</taxon>
        <taxon>Clostridia</taxon>
        <taxon>Eubacteriales</taxon>
        <taxon>Oscillospiraceae</taxon>
        <taxon>Flavonifractor</taxon>
    </lineage>
</organism>
<dbReference type="EMBL" id="JBBMFT010000002">
    <property type="protein sequence ID" value="MEQ2455749.1"/>
    <property type="molecule type" value="Genomic_DNA"/>
</dbReference>
<dbReference type="PANTHER" id="PTHR21666:SF290">
    <property type="entry name" value="PEPTIDASE M23 DOMAIN PROTEIN"/>
    <property type="match status" value="1"/>
</dbReference>
<feature type="transmembrane region" description="Helical" evidence="2">
    <location>
        <begin position="20"/>
        <end position="37"/>
    </location>
</feature>
<evidence type="ECO:0000313" key="4">
    <source>
        <dbReference type="EMBL" id="MEQ2455749.1"/>
    </source>
</evidence>
<keyword evidence="2" id="KW-0812">Transmembrane</keyword>
<dbReference type="InterPro" id="IPR011055">
    <property type="entry name" value="Dup_hybrid_motif"/>
</dbReference>
<feature type="compositionally biased region" description="Pro residues" evidence="1">
    <location>
        <begin position="61"/>
        <end position="76"/>
    </location>
</feature>